<dbReference type="AlphaFoldDB" id="A0A495DL28"/>
<dbReference type="InterPro" id="IPR050250">
    <property type="entry name" value="Macrolide_Exporter_MacB"/>
</dbReference>
<evidence type="ECO:0000313" key="10">
    <source>
        <dbReference type="EMBL" id="RKR03615.1"/>
    </source>
</evidence>
<comment type="similarity">
    <text evidence="6">Belongs to the ABC-4 integral membrane protein family.</text>
</comment>
<gene>
    <name evidence="10" type="ORF">C7435_0052</name>
</gene>
<evidence type="ECO:0000256" key="2">
    <source>
        <dbReference type="ARBA" id="ARBA00022475"/>
    </source>
</evidence>
<name>A0A495DL28_9PROT</name>
<dbReference type="Pfam" id="PF02687">
    <property type="entry name" value="FtsX"/>
    <property type="match status" value="1"/>
</dbReference>
<sequence length="411" mass="42961">MNAFASLRVALTALRINALRSALAMLGVIIGVASVIVLVSISEGTKQAVEAQIASFGANLLIIRPGSSTFGGRRGGAGSADPLTDGDVLAIREEVAGLSGVSGEVSASTTLVFGGINWTSRIQGVNPDYFTARGWIIDEGRAFSGAEDIAGRRYVLVGQTIIEELFDGANPIGQSIRIGAQPFEVIGTLAAKGESSWGQDQDDVVFAPLSTVRQRFGAGMSVTVRDAVSTIYADIAPGESTSRVIADIEDLLRIRRDIQPGAEDDFAVGSLAEFIRARNETESQLGLLLAVGAGIVLLVGGIGIMNIMLVSVTERTREIGLRLAVGARRADVRNQFLIESIVLCVIGGLAGLVVGVGGTLIYAEVGQLEIAIDPVIVAIAIGASAFVGVFFGLYPAHRASRLNPIDALRFE</sequence>
<keyword evidence="5 7" id="KW-0472">Membrane</keyword>
<keyword evidence="4 7" id="KW-1133">Transmembrane helix</keyword>
<feature type="transmembrane region" description="Helical" evidence="7">
    <location>
        <begin position="336"/>
        <end position="363"/>
    </location>
</feature>
<feature type="transmembrane region" description="Helical" evidence="7">
    <location>
        <begin position="21"/>
        <end position="41"/>
    </location>
</feature>
<dbReference type="RefSeq" id="WP_075188500.1">
    <property type="nucleotide sequence ID" value="NZ_RBIM01000001.1"/>
</dbReference>
<dbReference type="InterPro" id="IPR003838">
    <property type="entry name" value="ABC3_permease_C"/>
</dbReference>
<feature type="transmembrane region" description="Helical" evidence="7">
    <location>
        <begin position="375"/>
        <end position="394"/>
    </location>
</feature>
<evidence type="ECO:0000256" key="3">
    <source>
        <dbReference type="ARBA" id="ARBA00022692"/>
    </source>
</evidence>
<feature type="domain" description="MacB-like periplasmic core" evidence="9">
    <location>
        <begin position="21"/>
        <end position="250"/>
    </location>
</feature>
<feature type="domain" description="ABC3 transporter permease C-terminal" evidence="8">
    <location>
        <begin position="292"/>
        <end position="404"/>
    </location>
</feature>
<feature type="transmembrane region" description="Helical" evidence="7">
    <location>
        <begin position="285"/>
        <end position="312"/>
    </location>
</feature>
<dbReference type="PANTHER" id="PTHR30572">
    <property type="entry name" value="MEMBRANE COMPONENT OF TRANSPORTER-RELATED"/>
    <property type="match status" value="1"/>
</dbReference>
<dbReference type="EMBL" id="RBIM01000001">
    <property type="protein sequence ID" value="RKR03615.1"/>
    <property type="molecule type" value="Genomic_DNA"/>
</dbReference>
<dbReference type="GO" id="GO:0005886">
    <property type="term" value="C:plasma membrane"/>
    <property type="evidence" value="ECO:0007669"/>
    <property type="project" value="UniProtKB-SubCell"/>
</dbReference>
<dbReference type="InterPro" id="IPR025857">
    <property type="entry name" value="MacB_PCD"/>
</dbReference>
<accession>A0A495DL28</accession>
<dbReference type="OrthoDB" id="9802264at2"/>
<dbReference type="PANTHER" id="PTHR30572:SF4">
    <property type="entry name" value="ABC TRANSPORTER PERMEASE YTRF"/>
    <property type="match status" value="1"/>
</dbReference>
<dbReference type="Proteomes" id="UP000273675">
    <property type="component" value="Unassembled WGS sequence"/>
</dbReference>
<keyword evidence="2" id="KW-1003">Cell membrane</keyword>
<dbReference type="GO" id="GO:0022857">
    <property type="term" value="F:transmembrane transporter activity"/>
    <property type="evidence" value="ECO:0007669"/>
    <property type="project" value="TreeGrafter"/>
</dbReference>
<evidence type="ECO:0000256" key="5">
    <source>
        <dbReference type="ARBA" id="ARBA00023136"/>
    </source>
</evidence>
<dbReference type="Pfam" id="PF12704">
    <property type="entry name" value="MacB_PCD"/>
    <property type="match status" value="1"/>
</dbReference>
<protein>
    <submittedName>
        <fullName evidence="10">Putative ABC transport system permease protein</fullName>
    </submittedName>
</protein>
<evidence type="ECO:0000259" key="9">
    <source>
        <dbReference type="Pfam" id="PF12704"/>
    </source>
</evidence>
<evidence type="ECO:0000256" key="4">
    <source>
        <dbReference type="ARBA" id="ARBA00022989"/>
    </source>
</evidence>
<evidence type="ECO:0000313" key="11">
    <source>
        <dbReference type="Proteomes" id="UP000273675"/>
    </source>
</evidence>
<organism evidence="10 11">
    <name type="scientific">Maricaulis maris</name>
    <dbReference type="NCBI Taxonomy" id="74318"/>
    <lineage>
        <taxon>Bacteria</taxon>
        <taxon>Pseudomonadati</taxon>
        <taxon>Pseudomonadota</taxon>
        <taxon>Alphaproteobacteria</taxon>
        <taxon>Maricaulales</taxon>
        <taxon>Maricaulaceae</taxon>
        <taxon>Maricaulis</taxon>
    </lineage>
</organism>
<proteinExistence type="inferred from homology"/>
<comment type="caution">
    <text evidence="10">The sequence shown here is derived from an EMBL/GenBank/DDBJ whole genome shotgun (WGS) entry which is preliminary data.</text>
</comment>
<evidence type="ECO:0000256" key="6">
    <source>
        <dbReference type="ARBA" id="ARBA00038076"/>
    </source>
</evidence>
<comment type="subcellular location">
    <subcellularLocation>
        <location evidence="1">Cell membrane</location>
        <topology evidence="1">Multi-pass membrane protein</topology>
    </subcellularLocation>
</comment>
<evidence type="ECO:0000256" key="7">
    <source>
        <dbReference type="SAM" id="Phobius"/>
    </source>
</evidence>
<evidence type="ECO:0000256" key="1">
    <source>
        <dbReference type="ARBA" id="ARBA00004651"/>
    </source>
</evidence>
<keyword evidence="3 7" id="KW-0812">Transmembrane</keyword>
<reference evidence="10 11" key="1">
    <citation type="submission" date="2018-10" db="EMBL/GenBank/DDBJ databases">
        <title>Genomic Encyclopedia of Type Strains, Phase IV (KMG-IV): sequencing the most valuable type-strain genomes for metagenomic binning, comparative biology and taxonomic classification.</title>
        <authorList>
            <person name="Goeker M."/>
        </authorList>
    </citation>
    <scope>NUCLEOTIDE SEQUENCE [LARGE SCALE GENOMIC DNA]</scope>
    <source>
        <strain evidence="10 11">DSM 4734</strain>
    </source>
</reference>
<evidence type="ECO:0000259" key="8">
    <source>
        <dbReference type="Pfam" id="PF02687"/>
    </source>
</evidence>